<accession>A0AB34KL27</accession>
<proteinExistence type="predicted"/>
<dbReference type="PANTHER" id="PTHR47939:SF1">
    <property type="entry name" value="OS04G0684500 PROTEIN"/>
    <property type="match status" value="1"/>
</dbReference>
<reference evidence="5 6" key="1">
    <citation type="journal article" date="2020" name="Microbiol. Resour. Announc.">
        <title>Draft Genome Sequence of a Cladosporium Species Isolated from the Mesophotic Ascidian Didemnum maculosum.</title>
        <authorList>
            <person name="Gioti A."/>
            <person name="Siaperas R."/>
            <person name="Nikolaivits E."/>
            <person name="Le Goff G."/>
            <person name="Ouazzani J."/>
            <person name="Kotoulas G."/>
            <person name="Topakas E."/>
        </authorList>
    </citation>
    <scope>NUCLEOTIDE SEQUENCE [LARGE SCALE GENOMIC DNA]</scope>
    <source>
        <strain evidence="5 6">TM138-S3</strain>
    </source>
</reference>
<dbReference type="EMBL" id="JAAQHG020000027">
    <property type="protein sequence ID" value="KAL1584300.1"/>
    <property type="molecule type" value="Genomic_DNA"/>
</dbReference>
<keyword evidence="6" id="KW-1185">Reference proteome</keyword>
<dbReference type="RefSeq" id="XP_069227406.1">
    <property type="nucleotide sequence ID" value="XM_069375403.1"/>
</dbReference>
<dbReference type="Proteomes" id="UP000803884">
    <property type="component" value="Unassembled WGS sequence"/>
</dbReference>
<dbReference type="AlphaFoldDB" id="A0AB34KL27"/>
<dbReference type="InterPro" id="IPR024319">
    <property type="entry name" value="ATPase_expression_mit"/>
</dbReference>
<comment type="caution">
    <text evidence="5">The sequence shown here is derived from an EMBL/GenBank/DDBJ whole genome shotgun (WGS) entry which is preliminary data.</text>
</comment>
<evidence type="ECO:0000256" key="1">
    <source>
        <dbReference type="ARBA" id="ARBA00004173"/>
    </source>
</evidence>
<keyword evidence="3" id="KW-0496">Mitochondrion</keyword>
<dbReference type="GO" id="GO:0005739">
    <property type="term" value="C:mitochondrion"/>
    <property type="evidence" value="ECO:0007669"/>
    <property type="project" value="UniProtKB-SubCell"/>
</dbReference>
<dbReference type="PANTHER" id="PTHR47939">
    <property type="entry name" value="MEMBRANE-ASSOCIATED SALT-INDUCIBLE PROTEIN-LIKE"/>
    <property type="match status" value="1"/>
</dbReference>
<evidence type="ECO:0000313" key="6">
    <source>
        <dbReference type="Proteomes" id="UP000803884"/>
    </source>
</evidence>
<dbReference type="GeneID" id="96008241"/>
<evidence type="ECO:0000256" key="4">
    <source>
        <dbReference type="SAM" id="MobiDB-lite"/>
    </source>
</evidence>
<dbReference type="Pfam" id="PF12921">
    <property type="entry name" value="ATP13"/>
    <property type="match status" value="1"/>
</dbReference>
<evidence type="ECO:0008006" key="7">
    <source>
        <dbReference type="Google" id="ProtNLM"/>
    </source>
</evidence>
<keyword evidence="2" id="KW-0809">Transit peptide</keyword>
<dbReference type="InterPro" id="IPR050667">
    <property type="entry name" value="PPR-containing_protein"/>
</dbReference>
<gene>
    <name evidence="5" type="ORF">WHR41_06798</name>
</gene>
<evidence type="ECO:0000256" key="2">
    <source>
        <dbReference type="ARBA" id="ARBA00022946"/>
    </source>
</evidence>
<dbReference type="Gene3D" id="1.25.40.10">
    <property type="entry name" value="Tetratricopeptide repeat domain"/>
    <property type="match status" value="1"/>
</dbReference>
<dbReference type="InterPro" id="IPR011990">
    <property type="entry name" value="TPR-like_helical_dom_sf"/>
</dbReference>
<organism evidence="5 6">
    <name type="scientific">Cladosporium halotolerans</name>
    <dbReference type="NCBI Taxonomy" id="1052096"/>
    <lineage>
        <taxon>Eukaryota</taxon>
        <taxon>Fungi</taxon>
        <taxon>Dikarya</taxon>
        <taxon>Ascomycota</taxon>
        <taxon>Pezizomycotina</taxon>
        <taxon>Dothideomycetes</taxon>
        <taxon>Dothideomycetidae</taxon>
        <taxon>Cladosporiales</taxon>
        <taxon>Cladosporiaceae</taxon>
        <taxon>Cladosporium</taxon>
    </lineage>
</organism>
<evidence type="ECO:0000313" key="5">
    <source>
        <dbReference type="EMBL" id="KAL1584300.1"/>
    </source>
</evidence>
<protein>
    <recommendedName>
        <fullName evidence="7">Pentatricopeptide repeat protein</fullName>
    </recommendedName>
</protein>
<feature type="region of interest" description="Disordered" evidence="4">
    <location>
        <begin position="186"/>
        <end position="212"/>
    </location>
</feature>
<feature type="region of interest" description="Disordered" evidence="4">
    <location>
        <begin position="53"/>
        <end position="93"/>
    </location>
</feature>
<feature type="compositionally biased region" description="Polar residues" evidence="4">
    <location>
        <begin position="191"/>
        <end position="204"/>
    </location>
</feature>
<comment type="subcellular location">
    <subcellularLocation>
        <location evidence="1">Mitochondrion</location>
    </subcellularLocation>
</comment>
<evidence type="ECO:0000256" key="3">
    <source>
        <dbReference type="ARBA" id="ARBA00023128"/>
    </source>
</evidence>
<sequence>MIAMTVGLGLAESRLASLWLLGRGKKHVRGGRLNEVCQIRWISWRKKQNYGDERSKGRLTAGDQQRHGRKSKDREAPQETSENPGIPGWGLDVGRRQHSKKLKKIDERAILFESVQRTQVAARQKDWSLDLDEQHDAVEEAEREALSGFDEESEPHDLDLYQLPEGDCWQSAEGRDTLQDAEDELLQEEASQVSSQTFPSESPQPSKPASGAQSVPFDLLLDLDYHAELPIAIKDHDWDAIAQCILAIYYRADIKFIRSMSDEAFTEILQALKPLSQVLENYAALERVTPAATRNLRLKYVRILDKNYTEIVQTVAMLRRESGHRLTAQQYRIMLKHAGIIGLPSLAGTLWQDLLEDGIVPDVSMYNGFLASAVWAGHRDRHSRSRERVISRNQNPRREEHRPWFFGNYTVGPGGIKEQAMGILDSMLKNGVTANEETYCWLMVAAAKEGEIDTVESILTRVWNIDVRKLMQTDPGEEETLNPRQWLEDSSHRPTERFMHTLAYAYSINSDMPTALRLVDYVAGEYDIAISDRVWDVLFEYTCILASHRYGPAAVNDEAKGQLPKRSVQTLWSTMTSEPYNVKPRMWMYNLMMRNLLLQRRKTSEMMEKMEESLVLYKEHQEAAYKAWDEVKICTDACRSGSRPWKSALEARRRWELASLERHLSKRTMMRWMRFVCMSFEHHVRRDGSIQDELLDIMYRKVPRMLWDWRKLLGRVFKYETTTGVVELELMTEDEWWMNQLRIEKVAKRIRKVLSRIPAGGYSMFSDPVTMSLVGGETRALRERREKGLLESQESWRLEDMLEEERSNELNAALPNSHMRQQASM</sequence>
<name>A0AB34KL27_9PEZI</name>